<feature type="transmembrane region" description="Helical" evidence="1">
    <location>
        <begin position="166"/>
        <end position="187"/>
    </location>
</feature>
<dbReference type="EMBL" id="VFIY01000010">
    <property type="protein sequence ID" value="TPD59918.1"/>
    <property type="molecule type" value="Genomic_DNA"/>
</dbReference>
<dbReference type="InterPro" id="IPR025105">
    <property type="entry name" value="DUF4010"/>
</dbReference>
<feature type="transmembrane region" description="Helical" evidence="1">
    <location>
        <begin position="298"/>
        <end position="315"/>
    </location>
</feature>
<evidence type="ECO:0000256" key="1">
    <source>
        <dbReference type="SAM" id="Phobius"/>
    </source>
</evidence>
<feature type="transmembrane region" description="Helical" evidence="1">
    <location>
        <begin position="258"/>
        <end position="278"/>
    </location>
</feature>
<comment type="caution">
    <text evidence="4">The sequence shown here is derived from an EMBL/GenBank/DDBJ whole genome shotgun (WGS) entry which is preliminary data.</text>
</comment>
<dbReference type="Pfam" id="PF02308">
    <property type="entry name" value="MgtC"/>
    <property type="match status" value="1"/>
</dbReference>
<dbReference type="PANTHER" id="PTHR39084:SF1">
    <property type="entry name" value="DUF4010 DOMAIN-CONTAINING PROTEIN"/>
    <property type="match status" value="1"/>
</dbReference>
<name>A0A501PIP0_9PROT</name>
<sequence>MGAALVIGLLIGVERGWEKREAAEGQRIAGVRTYGLIGLLGGAAALVGEHFGALIVGLSFFAVAAVLTVVYAVNLHRGNDAGITSLVAGLLTFLLGCLAAMAHVSIAISVAVVAVLLLSQKPLLHKWVRGIQATELQAGVKLLLISVVMLPVLPDKGYGPWQALNPYVIWWMVVLIAIISFAGYFAIKLGGARLGAALTGLFGGLASSTAVTLHFSRITRRSPSMAPVLATGTLLACGTTYLRIILVASILNASLFKILILPTAVMAVLTYTPAFFYWRKYSDNKTEEVTGLINPLELWPAIGFGVLLAVVMVLGRAIRDWIGAAGILALSAAFGLADVDAITLSLSRMSQFDLTPQIAVSGIIIAAVVNNLVKGGIAAVIGGQDIGKRVSLPLIASAAAGLLATGALLW</sequence>
<evidence type="ECO:0000313" key="5">
    <source>
        <dbReference type="Proteomes" id="UP000319148"/>
    </source>
</evidence>
<feature type="transmembrane region" description="Helical" evidence="1">
    <location>
        <begin position="358"/>
        <end position="383"/>
    </location>
</feature>
<feature type="domain" description="DUF4010" evidence="3">
    <location>
        <begin position="174"/>
        <end position="382"/>
    </location>
</feature>
<proteinExistence type="predicted"/>
<feature type="transmembrane region" description="Helical" evidence="1">
    <location>
        <begin position="390"/>
        <end position="409"/>
    </location>
</feature>
<feature type="transmembrane region" description="Helical" evidence="1">
    <location>
        <begin position="322"/>
        <end position="346"/>
    </location>
</feature>
<keyword evidence="1" id="KW-1133">Transmembrane helix</keyword>
<accession>A0A501PIP0</accession>
<dbReference type="PANTHER" id="PTHR39084">
    <property type="entry name" value="MEMBRANE PROTEIN-RELATED"/>
    <property type="match status" value="1"/>
</dbReference>
<feature type="transmembrane region" description="Helical" evidence="1">
    <location>
        <begin position="228"/>
        <end position="251"/>
    </location>
</feature>
<feature type="domain" description="MgtC/SapB/SrpB/YhiD N-terminal" evidence="2">
    <location>
        <begin position="2"/>
        <end position="126"/>
    </location>
</feature>
<dbReference type="InterPro" id="IPR049177">
    <property type="entry name" value="MgtC_SapB_SrpB_YhiD_N"/>
</dbReference>
<evidence type="ECO:0000259" key="3">
    <source>
        <dbReference type="Pfam" id="PF13194"/>
    </source>
</evidence>
<dbReference type="OrthoDB" id="9813718at2"/>
<evidence type="ECO:0000259" key="2">
    <source>
        <dbReference type="Pfam" id="PF02308"/>
    </source>
</evidence>
<feature type="transmembrane region" description="Helical" evidence="1">
    <location>
        <begin position="54"/>
        <end position="73"/>
    </location>
</feature>
<protein>
    <submittedName>
        <fullName evidence="4">MgtC/SapB family protein</fullName>
    </submittedName>
</protein>
<keyword evidence="5" id="KW-1185">Reference proteome</keyword>
<feature type="transmembrane region" description="Helical" evidence="1">
    <location>
        <begin position="194"/>
        <end position="216"/>
    </location>
</feature>
<gene>
    <name evidence="4" type="ORF">FIV46_10080</name>
</gene>
<dbReference type="Proteomes" id="UP000319148">
    <property type="component" value="Unassembled WGS sequence"/>
</dbReference>
<feature type="transmembrane region" description="Helical" evidence="1">
    <location>
        <begin position="31"/>
        <end position="47"/>
    </location>
</feature>
<dbReference type="AlphaFoldDB" id="A0A501PIP0"/>
<evidence type="ECO:0000313" key="4">
    <source>
        <dbReference type="EMBL" id="TPD59918.1"/>
    </source>
</evidence>
<keyword evidence="1" id="KW-0472">Membrane</keyword>
<reference evidence="5" key="1">
    <citation type="submission" date="2019-06" db="EMBL/GenBank/DDBJ databases">
        <title>The complete genome of Emcibacter congregatus ZYLT.</title>
        <authorList>
            <person name="Zhao Z."/>
        </authorList>
    </citation>
    <scope>NUCLEOTIDE SEQUENCE [LARGE SCALE GENOMIC DNA]</scope>
    <source>
        <strain evidence="5">MCCC 1A06723</strain>
    </source>
</reference>
<organism evidence="4 5">
    <name type="scientific">Emcibacter nanhaiensis</name>
    <dbReference type="NCBI Taxonomy" id="1505037"/>
    <lineage>
        <taxon>Bacteria</taxon>
        <taxon>Pseudomonadati</taxon>
        <taxon>Pseudomonadota</taxon>
        <taxon>Alphaproteobacteria</taxon>
        <taxon>Emcibacterales</taxon>
        <taxon>Emcibacteraceae</taxon>
        <taxon>Emcibacter</taxon>
    </lineage>
</organism>
<feature type="transmembrane region" description="Helical" evidence="1">
    <location>
        <begin position="93"/>
        <end position="118"/>
    </location>
</feature>
<keyword evidence="1" id="KW-0812">Transmembrane</keyword>
<dbReference type="Pfam" id="PF13194">
    <property type="entry name" value="DUF4010"/>
    <property type="match status" value="1"/>
</dbReference>